<accession>A0A8X6MW27</accession>
<name>A0A8X6MW27_NEPPI</name>
<dbReference type="EMBL" id="BMAW01051479">
    <property type="protein sequence ID" value="GFS80709.1"/>
    <property type="molecule type" value="Genomic_DNA"/>
</dbReference>
<feature type="compositionally biased region" description="Basic and acidic residues" evidence="1">
    <location>
        <begin position="1"/>
        <end position="14"/>
    </location>
</feature>
<feature type="region of interest" description="Disordered" evidence="1">
    <location>
        <begin position="1"/>
        <end position="54"/>
    </location>
</feature>
<evidence type="ECO:0000256" key="1">
    <source>
        <dbReference type="SAM" id="MobiDB-lite"/>
    </source>
</evidence>
<reference evidence="2" key="1">
    <citation type="submission" date="2020-08" db="EMBL/GenBank/DDBJ databases">
        <title>Multicomponent nature underlies the extraordinary mechanical properties of spider dragline silk.</title>
        <authorList>
            <person name="Kono N."/>
            <person name="Nakamura H."/>
            <person name="Mori M."/>
            <person name="Yoshida Y."/>
            <person name="Ohtoshi R."/>
            <person name="Malay A.D."/>
            <person name="Moran D.A.P."/>
            <person name="Tomita M."/>
            <person name="Numata K."/>
            <person name="Arakawa K."/>
        </authorList>
    </citation>
    <scope>NUCLEOTIDE SEQUENCE</scope>
</reference>
<protein>
    <submittedName>
        <fullName evidence="2">Uncharacterized protein</fullName>
    </submittedName>
</protein>
<feature type="compositionally biased region" description="Basic and acidic residues" evidence="1">
    <location>
        <begin position="32"/>
        <end position="50"/>
    </location>
</feature>
<dbReference type="AlphaFoldDB" id="A0A8X6MW27"/>
<organism evidence="2 3">
    <name type="scientific">Nephila pilipes</name>
    <name type="common">Giant wood spider</name>
    <name type="synonym">Nephila maculata</name>
    <dbReference type="NCBI Taxonomy" id="299642"/>
    <lineage>
        <taxon>Eukaryota</taxon>
        <taxon>Metazoa</taxon>
        <taxon>Ecdysozoa</taxon>
        <taxon>Arthropoda</taxon>
        <taxon>Chelicerata</taxon>
        <taxon>Arachnida</taxon>
        <taxon>Araneae</taxon>
        <taxon>Araneomorphae</taxon>
        <taxon>Entelegynae</taxon>
        <taxon>Araneoidea</taxon>
        <taxon>Nephilidae</taxon>
        <taxon>Nephila</taxon>
    </lineage>
</organism>
<dbReference type="Proteomes" id="UP000887013">
    <property type="component" value="Unassembled WGS sequence"/>
</dbReference>
<proteinExistence type="predicted"/>
<gene>
    <name evidence="2" type="ORF">NPIL_652671</name>
</gene>
<evidence type="ECO:0000313" key="3">
    <source>
        <dbReference type="Proteomes" id="UP000887013"/>
    </source>
</evidence>
<comment type="caution">
    <text evidence="2">The sequence shown here is derived from an EMBL/GenBank/DDBJ whole genome shotgun (WGS) entry which is preliminary data.</text>
</comment>
<sequence>MDRIGERERTKERISPNVDDGETFSGCWGGKENWKKEERGEEGSRSSEMGRRRREKSMYRLCRVAFIHQDCVGPSGVFPQESTSWERVARTPTPTVMLSPPGIVIVGSPFPPLLFAFINPFLL</sequence>
<evidence type="ECO:0000313" key="2">
    <source>
        <dbReference type="EMBL" id="GFS80709.1"/>
    </source>
</evidence>
<keyword evidence="3" id="KW-1185">Reference proteome</keyword>